<reference evidence="1 2" key="1">
    <citation type="journal article" date="2008" name="Proc. Natl. Acad. Sci. U.S.A.">
        <title>The genome of Cyanothece 51142, a unicellular diazotrophic cyanobacterium important in the marine nitrogen cycle.</title>
        <authorList>
            <person name="Welsh E.A."/>
            <person name="Liberton M."/>
            <person name="Stoeckel J."/>
            <person name="Loh T."/>
            <person name="Elvitigala T."/>
            <person name="Wang C."/>
            <person name="Wollam A."/>
            <person name="Fulton R.S."/>
            <person name="Clifton S.W."/>
            <person name="Jacobs J.M."/>
            <person name="Aurora R."/>
            <person name="Ghosh B.K."/>
            <person name="Sherman L.A."/>
            <person name="Smith R.D."/>
            <person name="Wilson R.K."/>
            <person name="Pakrasi H.B."/>
        </authorList>
    </citation>
    <scope>NUCLEOTIDE SEQUENCE [LARGE SCALE GENOMIC DNA]</scope>
    <source>
        <strain evidence="2">ATCC 51142 / BH68</strain>
    </source>
</reference>
<dbReference type="KEGG" id="cyt:cce_4795"/>
<keyword evidence="2" id="KW-1185">Reference proteome</keyword>
<organism evidence="1 2">
    <name type="scientific">Crocosphaera subtropica (strain ATCC 51142 / BH68)</name>
    <name type="common">Cyanothece sp. (strain ATCC 51142)</name>
    <dbReference type="NCBI Taxonomy" id="43989"/>
    <lineage>
        <taxon>Bacteria</taxon>
        <taxon>Bacillati</taxon>
        <taxon>Cyanobacteriota</taxon>
        <taxon>Cyanophyceae</taxon>
        <taxon>Oscillatoriophycideae</taxon>
        <taxon>Chroococcales</taxon>
        <taxon>Aphanothecaceae</taxon>
        <taxon>Crocosphaera</taxon>
        <taxon>Crocosphaera subtropica</taxon>
    </lineage>
</organism>
<dbReference type="AlphaFoldDB" id="B1X1Y2"/>
<name>B1X1Y2_CROS5</name>
<dbReference type="SUPFAM" id="SSF51120">
    <property type="entry name" value="beta-Roll"/>
    <property type="match status" value="1"/>
</dbReference>
<dbReference type="GO" id="GO:0005509">
    <property type="term" value="F:calcium ion binding"/>
    <property type="evidence" value="ECO:0007669"/>
    <property type="project" value="InterPro"/>
</dbReference>
<evidence type="ECO:0000313" key="2">
    <source>
        <dbReference type="Proteomes" id="UP000001203"/>
    </source>
</evidence>
<dbReference type="STRING" id="43989.cce_4795"/>
<dbReference type="Gene3D" id="2.150.10.10">
    <property type="entry name" value="Serralysin-like metalloprotease, C-terminal"/>
    <property type="match status" value="1"/>
</dbReference>
<dbReference type="Proteomes" id="UP000001203">
    <property type="component" value="Chromosome linear"/>
</dbReference>
<dbReference type="HOGENOM" id="CLU_733032_0_0_3"/>
<accession>B1X1Y2</accession>
<evidence type="ECO:0000313" key="1">
    <source>
        <dbReference type="EMBL" id="ACB54143.1"/>
    </source>
</evidence>
<gene>
    <name evidence="1" type="ordered locus">cce_4795</name>
</gene>
<dbReference type="InterPro" id="IPR001343">
    <property type="entry name" value="Hemolysn_Ca-bd"/>
</dbReference>
<dbReference type="EMBL" id="CP000807">
    <property type="protein sequence ID" value="ACB54143.1"/>
    <property type="molecule type" value="Genomic_DNA"/>
</dbReference>
<dbReference type="eggNOG" id="COG2931">
    <property type="taxonomic scope" value="Bacteria"/>
</dbReference>
<protein>
    <submittedName>
        <fullName evidence="1">Uncharacterized protein</fullName>
    </submittedName>
</protein>
<dbReference type="Pfam" id="PF00353">
    <property type="entry name" value="HemolysinCabind"/>
    <property type="match status" value="1"/>
</dbReference>
<sequence length="377" mass="42693">MQLYCERTFHHYLSVKKYTQKVKIMSSCIIIPNSIVAGFFDEELQQSNPKMRLNNVDPVKFLEKQANINLPDLNPNLPEDHPDQINHWYPNGSWIEIDGNPKQIKGIEPRVRPRRTNYIMDFNSNSFKILPKEGGLTLRIEFETDGNEVKGWKHDAKIKNRRDKGAADGNLIAPKGSDYPFIEIDLNRIFVDGNNIIIDQPTPEEIRVRIGFDGNGFLGLFNGKIGDEIRKTIRNEIVQSWSLFEEDLKQEISESLNLTIEELGLELNISNLSFSGDRADICLGVNHENPIIDQIFSYFTHTLSDSTRNLTLIGPDPIDGTGNSLDNHIKGNSNSNLLLGLAGNDTLEGNLGNDRLDWSLDYGKIAQHCFGSEKRTN</sequence>
<dbReference type="InterPro" id="IPR011049">
    <property type="entry name" value="Serralysin-like_metalloprot_C"/>
</dbReference>
<proteinExistence type="predicted"/>